<sequence length="225" mass="25717">MRLLLAEDEKSLSHALCSILEDNGYSVDAVYDGQDAIDFASNDIYDMMILDIMLPKKNGFDVLKEIRAASNMIPVLVLSARSSVDDRVRGLDLGANDYLTKPFSPKELLARIRVLSRVQYTQRDDILNVGNINLDRSSHELSSTVGSYHLANKEYQMMELFMSHPNRVYSIEFFIEKIWGYDSNAETNLVWTYVSYLRKKLNALHANIKIKAYRNTGYSLEQADD</sequence>
<dbReference type="InterPro" id="IPR036388">
    <property type="entry name" value="WH-like_DNA-bd_sf"/>
</dbReference>
<organism evidence="10 11">
    <name type="scientific">Intestinibaculum porci</name>
    <dbReference type="NCBI Taxonomy" id="2487118"/>
    <lineage>
        <taxon>Bacteria</taxon>
        <taxon>Bacillati</taxon>
        <taxon>Bacillota</taxon>
        <taxon>Erysipelotrichia</taxon>
        <taxon>Erysipelotrichales</taxon>
        <taxon>Erysipelotrichaceae</taxon>
        <taxon>Intestinibaculum</taxon>
    </lineage>
</organism>
<dbReference type="Pfam" id="PF00072">
    <property type="entry name" value="Response_reg"/>
    <property type="match status" value="1"/>
</dbReference>
<evidence type="ECO:0000256" key="1">
    <source>
        <dbReference type="ARBA" id="ARBA00022553"/>
    </source>
</evidence>
<gene>
    <name evidence="10" type="ORF">SG0102_21170</name>
</gene>
<protein>
    <submittedName>
        <fullName evidence="10">DNA-binding response regulator</fullName>
    </submittedName>
</protein>
<evidence type="ECO:0000259" key="8">
    <source>
        <dbReference type="PROSITE" id="PS50110"/>
    </source>
</evidence>
<dbReference type="OrthoDB" id="9790442at2"/>
<dbReference type="InterPro" id="IPR001789">
    <property type="entry name" value="Sig_transdc_resp-reg_receiver"/>
</dbReference>
<dbReference type="KEGG" id="ebm:SG0102_21170"/>
<dbReference type="InterPro" id="IPR001867">
    <property type="entry name" value="OmpR/PhoB-type_DNA-bd"/>
</dbReference>
<dbReference type="PROSITE" id="PS50110">
    <property type="entry name" value="RESPONSE_REGULATORY"/>
    <property type="match status" value="1"/>
</dbReference>
<feature type="modified residue" description="4-aspartylphosphate" evidence="6">
    <location>
        <position position="51"/>
    </location>
</feature>
<evidence type="ECO:0000256" key="7">
    <source>
        <dbReference type="PROSITE-ProRule" id="PRU01091"/>
    </source>
</evidence>
<evidence type="ECO:0000256" key="4">
    <source>
        <dbReference type="ARBA" id="ARBA00023125"/>
    </source>
</evidence>
<dbReference type="RefSeq" id="WP_125119934.1">
    <property type="nucleotide sequence ID" value="NZ_AP019309.1"/>
</dbReference>
<dbReference type="Proteomes" id="UP000268059">
    <property type="component" value="Chromosome"/>
</dbReference>
<dbReference type="GO" id="GO:0005829">
    <property type="term" value="C:cytosol"/>
    <property type="evidence" value="ECO:0007669"/>
    <property type="project" value="TreeGrafter"/>
</dbReference>
<keyword evidence="5" id="KW-0804">Transcription</keyword>
<keyword evidence="1 6" id="KW-0597">Phosphoprotein</keyword>
<evidence type="ECO:0000256" key="5">
    <source>
        <dbReference type="ARBA" id="ARBA00023163"/>
    </source>
</evidence>
<dbReference type="SUPFAM" id="SSF52172">
    <property type="entry name" value="CheY-like"/>
    <property type="match status" value="1"/>
</dbReference>
<keyword evidence="2" id="KW-0902">Two-component regulatory system</keyword>
<evidence type="ECO:0000256" key="6">
    <source>
        <dbReference type="PROSITE-ProRule" id="PRU00169"/>
    </source>
</evidence>
<evidence type="ECO:0000259" key="9">
    <source>
        <dbReference type="PROSITE" id="PS51755"/>
    </source>
</evidence>
<dbReference type="InterPro" id="IPR011006">
    <property type="entry name" value="CheY-like_superfamily"/>
</dbReference>
<dbReference type="PANTHER" id="PTHR48111">
    <property type="entry name" value="REGULATOR OF RPOS"/>
    <property type="match status" value="1"/>
</dbReference>
<name>A0A3G9JQB2_9FIRM</name>
<dbReference type="AlphaFoldDB" id="A0A3G9JQB2"/>
<feature type="domain" description="OmpR/PhoB-type" evidence="9">
    <location>
        <begin position="124"/>
        <end position="222"/>
    </location>
</feature>
<evidence type="ECO:0000256" key="3">
    <source>
        <dbReference type="ARBA" id="ARBA00023015"/>
    </source>
</evidence>
<dbReference type="GO" id="GO:0032993">
    <property type="term" value="C:protein-DNA complex"/>
    <property type="evidence" value="ECO:0007669"/>
    <property type="project" value="TreeGrafter"/>
</dbReference>
<feature type="domain" description="Response regulatory" evidence="8">
    <location>
        <begin position="2"/>
        <end position="116"/>
    </location>
</feature>
<dbReference type="InParanoid" id="A0A3G9JQB2"/>
<accession>A0A3G9JQB2</accession>
<dbReference type="CDD" id="cd00383">
    <property type="entry name" value="trans_reg_C"/>
    <property type="match status" value="1"/>
</dbReference>
<dbReference type="GO" id="GO:0000976">
    <property type="term" value="F:transcription cis-regulatory region binding"/>
    <property type="evidence" value="ECO:0007669"/>
    <property type="project" value="TreeGrafter"/>
</dbReference>
<evidence type="ECO:0000313" key="11">
    <source>
        <dbReference type="Proteomes" id="UP000268059"/>
    </source>
</evidence>
<dbReference type="Gene3D" id="3.40.50.2300">
    <property type="match status" value="1"/>
</dbReference>
<dbReference type="InterPro" id="IPR039420">
    <property type="entry name" value="WalR-like"/>
</dbReference>
<feature type="DNA-binding region" description="OmpR/PhoB-type" evidence="7">
    <location>
        <begin position="124"/>
        <end position="222"/>
    </location>
</feature>
<dbReference type="Pfam" id="PF00486">
    <property type="entry name" value="Trans_reg_C"/>
    <property type="match status" value="1"/>
</dbReference>
<reference evidence="10 11" key="1">
    <citation type="submission" date="2018-11" db="EMBL/GenBank/DDBJ databases">
        <title>Novel Erysipelotrichaceae bacterium isolated from small intestine of a swine.</title>
        <authorList>
            <person name="Kim J.S."/>
            <person name="Choe H."/>
            <person name="Lee Y.R."/>
            <person name="Kim K.M."/>
            <person name="Park D.S."/>
        </authorList>
    </citation>
    <scope>NUCLEOTIDE SEQUENCE [LARGE SCALE GENOMIC DNA]</scope>
    <source>
        <strain evidence="10 11">SG0102</strain>
    </source>
</reference>
<dbReference type="EMBL" id="AP019309">
    <property type="protein sequence ID" value="BBH27183.1"/>
    <property type="molecule type" value="Genomic_DNA"/>
</dbReference>
<keyword evidence="11" id="KW-1185">Reference proteome</keyword>
<keyword evidence="3" id="KW-0805">Transcription regulation</keyword>
<dbReference type="SMART" id="SM00862">
    <property type="entry name" value="Trans_reg_C"/>
    <property type="match status" value="1"/>
</dbReference>
<proteinExistence type="predicted"/>
<evidence type="ECO:0000313" key="10">
    <source>
        <dbReference type="EMBL" id="BBH27183.1"/>
    </source>
</evidence>
<dbReference type="Gene3D" id="1.10.10.10">
    <property type="entry name" value="Winged helix-like DNA-binding domain superfamily/Winged helix DNA-binding domain"/>
    <property type="match status" value="1"/>
</dbReference>
<dbReference type="PANTHER" id="PTHR48111:SF1">
    <property type="entry name" value="TWO-COMPONENT RESPONSE REGULATOR ORR33"/>
    <property type="match status" value="1"/>
</dbReference>
<dbReference type="Gene3D" id="6.10.250.690">
    <property type="match status" value="1"/>
</dbReference>
<dbReference type="GO" id="GO:0000156">
    <property type="term" value="F:phosphorelay response regulator activity"/>
    <property type="evidence" value="ECO:0007669"/>
    <property type="project" value="TreeGrafter"/>
</dbReference>
<evidence type="ECO:0000256" key="2">
    <source>
        <dbReference type="ARBA" id="ARBA00023012"/>
    </source>
</evidence>
<dbReference type="GO" id="GO:0006355">
    <property type="term" value="P:regulation of DNA-templated transcription"/>
    <property type="evidence" value="ECO:0007669"/>
    <property type="project" value="InterPro"/>
</dbReference>
<keyword evidence="4 7" id="KW-0238">DNA-binding</keyword>
<dbReference type="SMART" id="SM00448">
    <property type="entry name" value="REC"/>
    <property type="match status" value="1"/>
</dbReference>
<dbReference type="PROSITE" id="PS51755">
    <property type="entry name" value="OMPR_PHOB"/>
    <property type="match status" value="1"/>
</dbReference>